<dbReference type="Gramene" id="Jr01_33170_p1">
    <property type="protein sequence ID" value="cds.Jr01_33170_p1"/>
    <property type="gene ID" value="Jr01_33170"/>
</dbReference>
<dbReference type="PANTHER" id="PTHR33443">
    <property type="entry name" value="ZGC:112980"/>
    <property type="match status" value="1"/>
</dbReference>
<reference evidence="4" key="1">
    <citation type="submission" date="2025-08" db="UniProtKB">
        <authorList>
            <consortium name="RefSeq"/>
        </authorList>
    </citation>
    <scope>IDENTIFICATION</scope>
    <source>
        <tissue evidence="4">Leaves</tissue>
    </source>
</reference>
<dbReference type="AlphaFoldDB" id="A0A2I4HR07"/>
<gene>
    <name evidence="4" type="primary">LOC109020546</name>
</gene>
<evidence type="ECO:0000256" key="2">
    <source>
        <dbReference type="SAM" id="Phobius"/>
    </source>
</evidence>
<feature type="compositionally biased region" description="Polar residues" evidence="1">
    <location>
        <begin position="508"/>
        <end position="529"/>
    </location>
</feature>
<dbReference type="PANTHER" id="PTHR33443:SF35">
    <property type="entry name" value="VQ DOMAIN-CONTAINING PROTEIN"/>
    <property type="match status" value="1"/>
</dbReference>
<evidence type="ECO:0000313" key="4">
    <source>
        <dbReference type="RefSeq" id="XP_018858570.1"/>
    </source>
</evidence>
<keyword evidence="2" id="KW-0812">Transmembrane</keyword>
<dbReference type="Proteomes" id="UP000235220">
    <property type="component" value="Chromosome 1"/>
</dbReference>
<dbReference type="STRING" id="51240.A0A2I4HR07"/>
<feature type="compositionally biased region" description="Polar residues" evidence="1">
    <location>
        <begin position="484"/>
        <end position="499"/>
    </location>
</feature>
<keyword evidence="2" id="KW-0472">Membrane</keyword>
<name>A0A2I4HR07_JUGRE</name>
<sequence length="661" mass="71962">MDPMPVILDISSDEETGLSEPQGGGGGGGGGDDFDWISKLLDGADDKEPGDDSDDVVVLGESINTNRKSKSSKSTMGDTDDDCVILEGDPDNPVVVVDDAVGGSDELNIVGEKGQIACRDYPHPRHHCAKYPFSSTPHERHCEQCHCYICESLAPCLHWVTGISNVDHCHATDKEEIWKIKRKSFKLGESAPLPGIKSSDALLPAALTQLLDNIPLAPNPKPQNQVSRPNIIRACSTVTSYAVPNIIGQGRSQQPASVLVKTRTHPRLVSQNLLGVRNGVIQRDRAMTVGNAGPGSVPSHTMFKKTGAVRGALPMHHSVYSSSDNVNRVHAALHTINATPTAVANDRNIVRWPNVHPSLNLESYGPQDFSQSNVGGFVTHIVSSQPQTDSQSIAQSNDGENFCQHGYQSQNASQGIYPKENQNLNASQNIWQHGNQSLVATDAGFSDFSFSWPINSCQSNQHLINEDSQVHGRGSVCEPYPAEESNSQFMESTCRSRSTQRPEHFGSANLSQNNREPPVESSQLESTGSLCEPSTVKEANCQFSGNLNSNMVDFSFDDWFMENQPIPVVSGGSVPSELNLYSPENSSIDAGRNRITTTVSSNLCVLNGQNIWSIKCGWQFSAFMCKGMPFTRNEIECLQMCVTAWCISSSSSLFFFFFFFG</sequence>
<evidence type="ECO:0000256" key="1">
    <source>
        <dbReference type="SAM" id="MobiDB-lite"/>
    </source>
</evidence>
<dbReference type="OrthoDB" id="266020at2759"/>
<evidence type="ECO:0000313" key="3">
    <source>
        <dbReference type="Proteomes" id="UP000235220"/>
    </source>
</evidence>
<organism evidence="3 4">
    <name type="scientific">Juglans regia</name>
    <name type="common">English walnut</name>
    <dbReference type="NCBI Taxonomy" id="51240"/>
    <lineage>
        <taxon>Eukaryota</taxon>
        <taxon>Viridiplantae</taxon>
        <taxon>Streptophyta</taxon>
        <taxon>Embryophyta</taxon>
        <taxon>Tracheophyta</taxon>
        <taxon>Spermatophyta</taxon>
        <taxon>Magnoliopsida</taxon>
        <taxon>eudicotyledons</taxon>
        <taxon>Gunneridae</taxon>
        <taxon>Pentapetalae</taxon>
        <taxon>rosids</taxon>
        <taxon>fabids</taxon>
        <taxon>Fagales</taxon>
        <taxon>Juglandaceae</taxon>
        <taxon>Juglans</taxon>
    </lineage>
</organism>
<keyword evidence="2" id="KW-1133">Transmembrane helix</keyword>
<dbReference type="FunCoup" id="A0A2I4HR07">
    <property type="interactions" value="31"/>
</dbReference>
<accession>A0A2I4HR07</accession>
<protein>
    <submittedName>
        <fullName evidence="4">Uncharacterized protein LOC109020546 isoform X1</fullName>
    </submittedName>
</protein>
<dbReference type="GeneID" id="109020546"/>
<feature type="compositionally biased region" description="Gly residues" evidence="1">
    <location>
        <begin position="22"/>
        <end position="31"/>
    </location>
</feature>
<dbReference type="InterPro" id="IPR053234">
    <property type="entry name" value="RPM1_Interactor"/>
</dbReference>
<feature type="region of interest" description="Disordered" evidence="1">
    <location>
        <begin position="1"/>
        <end position="60"/>
    </location>
</feature>
<feature type="transmembrane region" description="Helical" evidence="2">
    <location>
        <begin position="642"/>
        <end position="660"/>
    </location>
</feature>
<keyword evidence="3" id="KW-1185">Reference proteome</keyword>
<dbReference type="RefSeq" id="XP_018858570.1">
    <property type="nucleotide sequence ID" value="XM_019003025.2"/>
</dbReference>
<proteinExistence type="predicted"/>
<dbReference type="KEGG" id="jre:109020546"/>
<feature type="region of interest" description="Disordered" evidence="1">
    <location>
        <begin position="471"/>
        <end position="531"/>
    </location>
</feature>